<evidence type="ECO:0000256" key="2">
    <source>
        <dbReference type="ARBA" id="ARBA00023015"/>
    </source>
</evidence>
<dbReference type="PANTHER" id="PTHR43133">
    <property type="entry name" value="RNA POLYMERASE ECF-TYPE SIGMA FACTO"/>
    <property type="match status" value="1"/>
</dbReference>
<dbReference type="InterPro" id="IPR053866">
    <property type="entry name" value="PhyR_sigma2"/>
</dbReference>
<name>A0A9X9X790_9PROT</name>
<gene>
    <name evidence="8" type="ORF">GXW74_03695</name>
</gene>
<evidence type="ECO:0000259" key="7">
    <source>
        <dbReference type="Pfam" id="PF22029"/>
    </source>
</evidence>
<reference evidence="8" key="1">
    <citation type="submission" date="2020-01" db="EMBL/GenBank/DDBJ databases">
        <authorList>
            <person name="Rat A."/>
        </authorList>
    </citation>
    <scope>NUCLEOTIDE SEQUENCE</scope>
    <source>
        <strain evidence="8">LMG 31228</strain>
    </source>
</reference>
<dbReference type="CDD" id="cd06171">
    <property type="entry name" value="Sigma70_r4"/>
    <property type="match status" value="1"/>
</dbReference>
<dbReference type="Gene3D" id="1.10.10.10">
    <property type="entry name" value="Winged helix-like DNA-binding domain superfamily/Winged helix DNA-binding domain"/>
    <property type="match status" value="1"/>
</dbReference>
<dbReference type="InterPro" id="IPR014284">
    <property type="entry name" value="RNA_pol_sigma-70_dom"/>
</dbReference>
<dbReference type="InterPro" id="IPR013249">
    <property type="entry name" value="RNA_pol_sigma70_r4_t2"/>
</dbReference>
<dbReference type="PROSITE" id="PS01063">
    <property type="entry name" value="SIGMA70_ECF"/>
    <property type="match status" value="1"/>
</dbReference>
<dbReference type="Pfam" id="PF22029">
    <property type="entry name" value="PhyR_sigma2"/>
    <property type="match status" value="1"/>
</dbReference>
<comment type="caution">
    <text evidence="8">The sequence shown here is derived from an EMBL/GenBank/DDBJ whole genome shotgun (WGS) entry which is preliminary data.</text>
</comment>
<accession>A0A9X9X790</accession>
<keyword evidence="3" id="KW-0731">Sigma factor</keyword>
<dbReference type="Gene3D" id="1.10.1740.10">
    <property type="match status" value="1"/>
</dbReference>
<dbReference type="Proteomes" id="UP001138709">
    <property type="component" value="Unassembled WGS sequence"/>
</dbReference>
<dbReference type="EMBL" id="JAAEDL010000002">
    <property type="protein sequence ID" value="MBR0679576.1"/>
    <property type="molecule type" value="Genomic_DNA"/>
</dbReference>
<dbReference type="NCBIfam" id="TIGR02937">
    <property type="entry name" value="sigma70-ECF"/>
    <property type="match status" value="1"/>
</dbReference>
<evidence type="ECO:0000256" key="1">
    <source>
        <dbReference type="ARBA" id="ARBA00010641"/>
    </source>
</evidence>
<dbReference type="InterPro" id="IPR039425">
    <property type="entry name" value="RNA_pol_sigma-70-like"/>
</dbReference>
<dbReference type="GO" id="GO:0003677">
    <property type="term" value="F:DNA binding"/>
    <property type="evidence" value="ECO:0007669"/>
    <property type="project" value="UniProtKB-KW"/>
</dbReference>
<dbReference type="InterPro" id="IPR013324">
    <property type="entry name" value="RNA_pol_sigma_r3/r4-like"/>
</dbReference>
<feature type="domain" description="PhyR sigma2" evidence="7">
    <location>
        <begin position="9"/>
        <end position="63"/>
    </location>
</feature>
<sequence>MSRQRDAAIEAQVPGLRRFARALAGGDAMLADDLVQETLLRALDRWWLRRPGASLRAWLYAILWRRFIDGKRSEAVARRHAEASAEALPPLPLAAPDQALEAARVVALLARLPEEQRAVLVLVAVEGLDYAEAAAVLGIPVGTVMSRLSRGRERLRGLSGAEAAPPALRRVK</sequence>
<dbReference type="InterPro" id="IPR000838">
    <property type="entry name" value="RNA_pol_sigma70_ECF_CS"/>
</dbReference>
<evidence type="ECO:0000313" key="8">
    <source>
        <dbReference type="EMBL" id="MBR0679576.1"/>
    </source>
</evidence>
<dbReference type="InterPro" id="IPR013325">
    <property type="entry name" value="RNA_pol_sigma_r2"/>
</dbReference>
<dbReference type="GO" id="GO:0006352">
    <property type="term" value="P:DNA-templated transcription initiation"/>
    <property type="evidence" value="ECO:0007669"/>
    <property type="project" value="InterPro"/>
</dbReference>
<feature type="domain" description="RNA polymerase sigma factor 70 region 4 type 2" evidence="6">
    <location>
        <begin position="104"/>
        <end position="155"/>
    </location>
</feature>
<evidence type="ECO:0000256" key="5">
    <source>
        <dbReference type="ARBA" id="ARBA00023163"/>
    </source>
</evidence>
<proteinExistence type="inferred from homology"/>
<evidence type="ECO:0000256" key="4">
    <source>
        <dbReference type="ARBA" id="ARBA00023125"/>
    </source>
</evidence>
<dbReference type="SUPFAM" id="SSF88946">
    <property type="entry name" value="Sigma2 domain of RNA polymerase sigma factors"/>
    <property type="match status" value="1"/>
</dbReference>
<reference evidence="8" key="2">
    <citation type="journal article" date="2021" name="Syst. Appl. Microbiol.">
        <title>Roseomonas hellenica sp. nov., isolated from roots of wild-growing Alkanna tinctoria.</title>
        <authorList>
            <person name="Rat A."/>
            <person name="Naranjo H.D."/>
            <person name="Lebbe L."/>
            <person name="Cnockaert M."/>
            <person name="Krigas N."/>
            <person name="Grigoriadou K."/>
            <person name="Maloupa E."/>
            <person name="Willems A."/>
        </authorList>
    </citation>
    <scope>NUCLEOTIDE SEQUENCE</scope>
    <source>
        <strain evidence="8">LMG 31228</strain>
    </source>
</reference>
<dbReference type="AlphaFoldDB" id="A0A9X9X790"/>
<protein>
    <submittedName>
        <fullName evidence="8">Sigma-70 family RNA polymerase sigma factor</fullName>
    </submittedName>
</protein>
<dbReference type="GO" id="GO:0016987">
    <property type="term" value="F:sigma factor activity"/>
    <property type="evidence" value="ECO:0007669"/>
    <property type="project" value="UniProtKB-KW"/>
</dbReference>
<dbReference type="RefSeq" id="WP_211844926.1">
    <property type="nucleotide sequence ID" value="NZ_JAAEDL010000002.1"/>
</dbReference>
<dbReference type="SUPFAM" id="SSF88659">
    <property type="entry name" value="Sigma3 and sigma4 domains of RNA polymerase sigma factors"/>
    <property type="match status" value="1"/>
</dbReference>
<dbReference type="Pfam" id="PF08281">
    <property type="entry name" value="Sigma70_r4_2"/>
    <property type="match status" value="1"/>
</dbReference>
<keyword evidence="2" id="KW-0805">Transcription regulation</keyword>
<organism evidence="8 9">
    <name type="scientific">Neoroseomonas eburnea</name>
    <dbReference type="NCBI Taxonomy" id="1346889"/>
    <lineage>
        <taxon>Bacteria</taxon>
        <taxon>Pseudomonadati</taxon>
        <taxon>Pseudomonadota</taxon>
        <taxon>Alphaproteobacteria</taxon>
        <taxon>Acetobacterales</taxon>
        <taxon>Acetobacteraceae</taxon>
        <taxon>Neoroseomonas</taxon>
    </lineage>
</organism>
<comment type="similarity">
    <text evidence="1">Belongs to the sigma-70 factor family. ECF subfamily.</text>
</comment>
<dbReference type="InterPro" id="IPR036388">
    <property type="entry name" value="WH-like_DNA-bd_sf"/>
</dbReference>
<keyword evidence="5" id="KW-0804">Transcription</keyword>
<evidence type="ECO:0000313" key="9">
    <source>
        <dbReference type="Proteomes" id="UP001138709"/>
    </source>
</evidence>
<keyword evidence="9" id="KW-1185">Reference proteome</keyword>
<dbReference type="PANTHER" id="PTHR43133:SF25">
    <property type="entry name" value="RNA POLYMERASE SIGMA FACTOR RFAY-RELATED"/>
    <property type="match status" value="1"/>
</dbReference>
<evidence type="ECO:0000256" key="3">
    <source>
        <dbReference type="ARBA" id="ARBA00023082"/>
    </source>
</evidence>
<keyword evidence="4" id="KW-0238">DNA-binding</keyword>
<evidence type="ECO:0000259" key="6">
    <source>
        <dbReference type="Pfam" id="PF08281"/>
    </source>
</evidence>